<dbReference type="Proteomes" id="UP000332933">
    <property type="component" value="Unassembled WGS sequence"/>
</dbReference>
<dbReference type="EMBL" id="CAADRA010000637">
    <property type="protein sequence ID" value="VFT80741.1"/>
    <property type="molecule type" value="Genomic_DNA"/>
</dbReference>
<dbReference type="GO" id="GO:0008076">
    <property type="term" value="C:voltage-gated potassium channel complex"/>
    <property type="evidence" value="ECO:0007669"/>
    <property type="project" value="InterPro"/>
</dbReference>
<evidence type="ECO:0000313" key="16">
    <source>
        <dbReference type="EMBL" id="VFT80741.1"/>
    </source>
</evidence>
<dbReference type="EMBL" id="VJMH01000637">
    <property type="protein sequence ID" value="KAF0715081.1"/>
    <property type="molecule type" value="Genomic_DNA"/>
</dbReference>
<evidence type="ECO:0000256" key="9">
    <source>
        <dbReference type="ARBA" id="ARBA00023065"/>
    </source>
</evidence>
<feature type="transmembrane region" description="Helical" evidence="13">
    <location>
        <begin position="141"/>
        <end position="163"/>
    </location>
</feature>
<keyword evidence="3" id="KW-0633">Potassium transport</keyword>
<dbReference type="InterPro" id="IPR028325">
    <property type="entry name" value="VG_K_chnl"/>
</dbReference>
<feature type="domain" description="Ion transport" evidence="14">
    <location>
        <begin position="99"/>
        <end position="334"/>
    </location>
</feature>
<dbReference type="PANTHER" id="PTHR11537">
    <property type="entry name" value="VOLTAGE-GATED POTASSIUM CHANNEL"/>
    <property type="match status" value="1"/>
</dbReference>
<dbReference type="PANTHER" id="PTHR11537:SF254">
    <property type="entry name" value="POTASSIUM VOLTAGE-GATED CHANNEL PROTEIN SHAB"/>
    <property type="match status" value="1"/>
</dbReference>
<evidence type="ECO:0000259" key="14">
    <source>
        <dbReference type="Pfam" id="PF00520"/>
    </source>
</evidence>
<proteinExistence type="predicted"/>
<feature type="transmembrane region" description="Helical" evidence="13">
    <location>
        <begin position="308"/>
        <end position="332"/>
    </location>
</feature>
<dbReference type="Gene3D" id="1.10.287.70">
    <property type="match status" value="1"/>
</dbReference>
<dbReference type="GO" id="GO:0005249">
    <property type="term" value="F:voltage-gated potassium channel activity"/>
    <property type="evidence" value="ECO:0007669"/>
    <property type="project" value="InterPro"/>
</dbReference>
<feature type="region of interest" description="Disordered" evidence="12">
    <location>
        <begin position="1"/>
        <end position="81"/>
    </location>
</feature>
<evidence type="ECO:0000256" key="3">
    <source>
        <dbReference type="ARBA" id="ARBA00022538"/>
    </source>
</evidence>
<evidence type="ECO:0000256" key="7">
    <source>
        <dbReference type="ARBA" id="ARBA00022958"/>
    </source>
</evidence>
<keyword evidence="8 13" id="KW-1133">Transmembrane helix</keyword>
<comment type="subcellular location">
    <subcellularLocation>
        <location evidence="1">Membrane</location>
        <topology evidence="1">Multi-pass membrane protein</topology>
    </subcellularLocation>
</comment>
<dbReference type="InterPro" id="IPR027359">
    <property type="entry name" value="Volt_channel_dom_sf"/>
</dbReference>
<evidence type="ECO:0000256" key="8">
    <source>
        <dbReference type="ARBA" id="ARBA00022989"/>
    </source>
</evidence>
<dbReference type="PRINTS" id="PR00169">
    <property type="entry name" value="KCHANNEL"/>
</dbReference>
<evidence type="ECO:0000256" key="6">
    <source>
        <dbReference type="ARBA" id="ARBA00022882"/>
    </source>
</evidence>
<evidence type="ECO:0000313" key="15">
    <source>
        <dbReference type="EMBL" id="KAF0715081.1"/>
    </source>
</evidence>
<evidence type="ECO:0000256" key="11">
    <source>
        <dbReference type="ARBA" id="ARBA00023303"/>
    </source>
</evidence>
<evidence type="ECO:0000256" key="5">
    <source>
        <dbReference type="ARBA" id="ARBA00022826"/>
    </source>
</evidence>
<protein>
    <submittedName>
        <fullName evidence="16">Aste57867_3580 protein</fullName>
    </submittedName>
</protein>
<evidence type="ECO:0000256" key="1">
    <source>
        <dbReference type="ARBA" id="ARBA00004141"/>
    </source>
</evidence>
<keyword evidence="9" id="KW-0406">Ion transport</keyword>
<feature type="compositionally biased region" description="Basic residues" evidence="12">
    <location>
        <begin position="60"/>
        <end position="72"/>
    </location>
</feature>
<name>A0A485KBP7_9STRA</name>
<keyword evidence="11" id="KW-0407">Ion channel</keyword>
<feature type="transmembrane region" description="Helical" evidence="13">
    <location>
        <begin position="100"/>
        <end position="121"/>
    </location>
</feature>
<accession>A0A485KBP7</accession>
<feature type="transmembrane region" description="Helical" evidence="13">
    <location>
        <begin position="175"/>
        <end position="196"/>
    </location>
</feature>
<reference evidence="16 17" key="1">
    <citation type="submission" date="2019-03" db="EMBL/GenBank/DDBJ databases">
        <authorList>
            <person name="Gaulin E."/>
            <person name="Dumas B."/>
        </authorList>
    </citation>
    <scope>NUCLEOTIDE SEQUENCE [LARGE SCALE GENOMIC DNA]</scope>
    <source>
        <strain evidence="16">CBS 568.67</strain>
    </source>
</reference>
<dbReference type="OrthoDB" id="69996at2759"/>
<feature type="transmembrane region" description="Helical" evidence="13">
    <location>
        <begin position="277"/>
        <end position="296"/>
    </location>
</feature>
<dbReference type="GO" id="GO:0001508">
    <property type="term" value="P:action potential"/>
    <property type="evidence" value="ECO:0007669"/>
    <property type="project" value="TreeGrafter"/>
</dbReference>
<evidence type="ECO:0000313" key="17">
    <source>
        <dbReference type="Proteomes" id="UP000332933"/>
    </source>
</evidence>
<evidence type="ECO:0000256" key="10">
    <source>
        <dbReference type="ARBA" id="ARBA00023136"/>
    </source>
</evidence>
<gene>
    <name evidence="16" type="primary">Aste57867_3580</name>
    <name evidence="15" type="ORF">As57867_003569</name>
    <name evidence="16" type="ORF">ASTE57867_3580</name>
</gene>
<sequence>MPTAKVSPRHAGTARHAHHRHSTGNSGQVMGPSWGPSIRKQPSTPIVDLINKTVGASTTRTKHTSKNMRTKPRKDPPKDTWQRRTRHMIKYSQASTGGRVYLYSMLTAIVLDFILMVLETLDGPANGGSDPTYPYLPTEQTYFACEVTFTALFSVDFLVKCFVARTQRKFWTRFVTWMDLLAVLPLYGSLVMQFGLGWSTVTRLPIDRYIKLLQLFRIVRVTYMLRNVDGMRVLRITFTECLAPLQITLFFLVMIVMIFATMLYYAEPCYDDRACPFTDIFNAGFFVIASVSNVGYGDQVPSTDNFVAILIACGVMIFGSLYLAMPLAIIGIKYERNWRRFINYSRTTRSIVELKDDLRSTTIESVNGDANRVNLQYFQLTTEVAHLVGLVQDYLSVVRTTRETFSHIWDL</sequence>
<reference evidence="15" key="2">
    <citation type="submission" date="2019-06" db="EMBL/GenBank/DDBJ databases">
        <title>Genomics analysis of Aphanomyces spp. identifies a new class of oomycete effector associated with host adaptation.</title>
        <authorList>
            <person name="Gaulin E."/>
        </authorList>
    </citation>
    <scope>NUCLEOTIDE SEQUENCE</scope>
    <source>
        <strain evidence="15">CBS 578.67</strain>
    </source>
</reference>
<evidence type="ECO:0000256" key="13">
    <source>
        <dbReference type="SAM" id="Phobius"/>
    </source>
</evidence>
<evidence type="ECO:0000256" key="4">
    <source>
        <dbReference type="ARBA" id="ARBA00022692"/>
    </source>
</evidence>
<keyword evidence="2" id="KW-0813">Transport</keyword>
<keyword evidence="6" id="KW-0851">Voltage-gated channel</keyword>
<dbReference type="SUPFAM" id="SSF81324">
    <property type="entry name" value="Voltage-gated potassium channels"/>
    <property type="match status" value="1"/>
</dbReference>
<dbReference type="AlphaFoldDB" id="A0A485KBP7"/>
<keyword evidence="17" id="KW-1185">Reference proteome</keyword>
<dbReference type="Gene3D" id="1.20.120.350">
    <property type="entry name" value="Voltage-gated potassium channels. Chain C"/>
    <property type="match status" value="1"/>
</dbReference>
<keyword evidence="10 13" id="KW-0472">Membrane</keyword>
<feature type="transmembrane region" description="Helical" evidence="13">
    <location>
        <begin position="243"/>
        <end position="265"/>
    </location>
</feature>
<keyword evidence="7" id="KW-0630">Potassium</keyword>
<feature type="compositionally biased region" description="Basic residues" evidence="12">
    <location>
        <begin position="12"/>
        <end position="22"/>
    </location>
</feature>
<dbReference type="InterPro" id="IPR005821">
    <property type="entry name" value="Ion_trans_dom"/>
</dbReference>
<organism evidence="16 17">
    <name type="scientific">Aphanomyces stellatus</name>
    <dbReference type="NCBI Taxonomy" id="120398"/>
    <lineage>
        <taxon>Eukaryota</taxon>
        <taxon>Sar</taxon>
        <taxon>Stramenopiles</taxon>
        <taxon>Oomycota</taxon>
        <taxon>Saprolegniomycetes</taxon>
        <taxon>Saprolegniales</taxon>
        <taxon>Verrucalvaceae</taxon>
        <taxon>Aphanomyces</taxon>
    </lineage>
</organism>
<dbReference type="Pfam" id="PF00520">
    <property type="entry name" value="Ion_trans"/>
    <property type="match status" value="1"/>
</dbReference>
<evidence type="ECO:0000256" key="2">
    <source>
        <dbReference type="ARBA" id="ARBA00022448"/>
    </source>
</evidence>
<keyword evidence="4 13" id="KW-0812">Transmembrane</keyword>
<evidence type="ECO:0000256" key="12">
    <source>
        <dbReference type="SAM" id="MobiDB-lite"/>
    </source>
</evidence>
<keyword evidence="5" id="KW-0631">Potassium channel</keyword>